<dbReference type="RefSeq" id="WP_349425981.1">
    <property type="nucleotide sequence ID" value="NZ_CP151632.1"/>
</dbReference>
<dbReference type="EMBL" id="CP151632">
    <property type="protein sequence ID" value="WZO35146.1"/>
    <property type="molecule type" value="Genomic_DNA"/>
</dbReference>
<organism evidence="2">
    <name type="scientific">Microbacterium sp. LWS13-1.2</name>
    <dbReference type="NCBI Taxonomy" id="3135264"/>
    <lineage>
        <taxon>Bacteria</taxon>
        <taxon>Bacillati</taxon>
        <taxon>Actinomycetota</taxon>
        <taxon>Actinomycetes</taxon>
        <taxon>Micrococcales</taxon>
        <taxon>Microbacteriaceae</taxon>
        <taxon>Microbacterium</taxon>
    </lineage>
</organism>
<keyword evidence="1" id="KW-0812">Transmembrane</keyword>
<keyword evidence="1" id="KW-0472">Membrane</keyword>
<accession>A0AAU6SDX3</accession>
<protein>
    <submittedName>
        <fullName evidence="2">Uncharacterized protein</fullName>
    </submittedName>
</protein>
<proteinExistence type="predicted"/>
<feature type="transmembrane region" description="Helical" evidence="1">
    <location>
        <begin position="7"/>
        <end position="27"/>
    </location>
</feature>
<evidence type="ECO:0000313" key="2">
    <source>
        <dbReference type="EMBL" id="WZO35146.1"/>
    </source>
</evidence>
<sequence length="81" mass="9239">MKALDLVLNAVIILSATVFLAYVGLLYDFGLFTTLPEWITRPFLDLPVFQYVALAVFIGAMVAKVPVRKAIRRHHPRKEPW</sequence>
<feature type="transmembrane region" description="Helical" evidence="1">
    <location>
        <begin position="47"/>
        <end position="67"/>
    </location>
</feature>
<dbReference type="AlphaFoldDB" id="A0AAU6SDX3"/>
<reference evidence="2" key="1">
    <citation type="submission" date="2024-04" db="EMBL/GenBank/DDBJ databases">
        <authorList>
            <person name="Roder T."/>
            <person name="Oberhansli S."/>
            <person name="Kreuzer M."/>
        </authorList>
    </citation>
    <scope>NUCLEOTIDE SEQUENCE</scope>
    <source>
        <strain evidence="2">LWS13-1.2</strain>
    </source>
</reference>
<evidence type="ECO:0000256" key="1">
    <source>
        <dbReference type="SAM" id="Phobius"/>
    </source>
</evidence>
<keyword evidence="1" id="KW-1133">Transmembrane helix</keyword>
<gene>
    <name evidence="2" type="ORF">MRBLWS13_002828</name>
</gene>
<name>A0AAU6SDX3_9MICO</name>